<dbReference type="Gene3D" id="1.25.10.70">
    <property type="match status" value="1"/>
</dbReference>
<comment type="subcellular location">
    <subcellularLocation>
        <location evidence="1">Nucleus</location>
        <location evidence="1">Nuclear pore complex</location>
    </subcellularLocation>
</comment>
<evidence type="ECO:0000256" key="5">
    <source>
        <dbReference type="ARBA" id="ARBA00023010"/>
    </source>
</evidence>
<evidence type="ECO:0000256" key="6">
    <source>
        <dbReference type="ARBA" id="ARBA00023132"/>
    </source>
</evidence>
<dbReference type="EMBL" id="MU005610">
    <property type="protein sequence ID" value="KAF2678688.1"/>
    <property type="molecule type" value="Genomic_DNA"/>
</dbReference>
<evidence type="ECO:0000256" key="2">
    <source>
        <dbReference type="ARBA" id="ARBA00022448"/>
    </source>
</evidence>
<dbReference type="Pfam" id="PF18378">
    <property type="entry name" value="Nup188_C"/>
    <property type="match status" value="1"/>
</dbReference>
<evidence type="ECO:0000256" key="7">
    <source>
        <dbReference type="ARBA" id="ARBA00023242"/>
    </source>
</evidence>
<dbReference type="Pfam" id="PF21093">
    <property type="entry name" value="Nup188_N-subdom_III"/>
    <property type="match status" value="1"/>
</dbReference>
<dbReference type="InterPro" id="IPR044840">
    <property type="entry name" value="Nup188"/>
</dbReference>
<dbReference type="GO" id="GO:0044611">
    <property type="term" value="C:nuclear pore inner ring"/>
    <property type="evidence" value="ECO:0007669"/>
    <property type="project" value="TreeGrafter"/>
</dbReference>
<dbReference type="PANTHER" id="PTHR31431">
    <property type="entry name" value="NUCLEOPORIN NUP188 HOMOLOG"/>
    <property type="match status" value="1"/>
</dbReference>
<protein>
    <submittedName>
        <fullName evidence="10">Uncharacterized protein</fullName>
    </submittedName>
</protein>
<dbReference type="InterPro" id="IPR048883">
    <property type="entry name" value="Nup188_N-subdom_III"/>
</dbReference>
<dbReference type="OrthoDB" id="102511at2759"/>
<evidence type="ECO:0000313" key="10">
    <source>
        <dbReference type="EMBL" id="KAF2678688.1"/>
    </source>
</evidence>
<reference evidence="10" key="1">
    <citation type="journal article" date="2020" name="Stud. Mycol.">
        <title>101 Dothideomycetes genomes: a test case for predicting lifestyles and emergence of pathogens.</title>
        <authorList>
            <person name="Haridas S."/>
            <person name="Albert R."/>
            <person name="Binder M."/>
            <person name="Bloem J."/>
            <person name="Labutti K."/>
            <person name="Salamov A."/>
            <person name="Andreopoulos B."/>
            <person name="Baker S."/>
            <person name="Barry K."/>
            <person name="Bills G."/>
            <person name="Bluhm B."/>
            <person name="Cannon C."/>
            <person name="Castanera R."/>
            <person name="Culley D."/>
            <person name="Daum C."/>
            <person name="Ezra D."/>
            <person name="Gonzalez J."/>
            <person name="Henrissat B."/>
            <person name="Kuo A."/>
            <person name="Liang C."/>
            <person name="Lipzen A."/>
            <person name="Lutzoni F."/>
            <person name="Magnuson J."/>
            <person name="Mondo S."/>
            <person name="Nolan M."/>
            <person name="Ohm R."/>
            <person name="Pangilinan J."/>
            <person name="Park H.-J."/>
            <person name="Ramirez L."/>
            <person name="Alfaro M."/>
            <person name="Sun H."/>
            <person name="Tritt A."/>
            <person name="Yoshinaga Y."/>
            <person name="Zwiers L.-H."/>
            <person name="Turgeon B."/>
            <person name="Goodwin S."/>
            <person name="Spatafora J."/>
            <person name="Crous P."/>
            <person name="Grigoriev I."/>
        </authorList>
    </citation>
    <scope>NUCLEOTIDE SEQUENCE</scope>
    <source>
        <strain evidence="10">CBS 122367</strain>
    </source>
</reference>
<evidence type="ECO:0000313" key="11">
    <source>
        <dbReference type="Proteomes" id="UP000799291"/>
    </source>
</evidence>
<dbReference type="GO" id="GO:0006606">
    <property type="term" value="P:protein import into nucleus"/>
    <property type="evidence" value="ECO:0007669"/>
    <property type="project" value="TreeGrafter"/>
</dbReference>
<keyword evidence="7" id="KW-0539">Nucleus</keyword>
<accession>A0A6G1IKR6</accession>
<organism evidence="10 11">
    <name type="scientific">Lentithecium fluviatile CBS 122367</name>
    <dbReference type="NCBI Taxonomy" id="1168545"/>
    <lineage>
        <taxon>Eukaryota</taxon>
        <taxon>Fungi</taxon>
        <taxon>Dikarya</taxon>
        <taxon>Ascomycota</taxon>
        <taxon>Pezizomycotina</taxon>
        <taxon>Dothideomycetes</taxon>
        <taxon>Pleosporomycetidae</taxon>
        <taxon>Pleosporales</taxon>
        <taxon>Massarineae</taxon>
        <taxon>Lentitheciaceae</taxon>
        <taxon>Lentithecium</taxon>
    </lineage>
</organism>
<dbReference type="GO" id="GO:0006405">
    <property type="term" value="P:RNA export from nucleus"/>
    <property type="evidence" value="ECO:0007669"/>
    <property type="project" value="TreeGrafter"/>
</dbReference>
<keyword evidence="3" id="KW-0509">mRNA transport</keyword>
<evidence type="ECO:0000259" key="9">
    <source>
        <dbReference type="Pfam" id="PF21093"/>
    </source>
</evidence>
<evidence type="ECO:0000256" key="1">
    <source>
        <dbReference type="ARBA" id="ARBA00004567"/>
    </source>
</evidence>
<sequence length="1852" mass="204821">MAPPARLDLDLNKCFKGEQQLISWDVAYNALCDPDTASKSAPLRDFLTAEESLAILSRPWSPFPEPSAQEKTKFESKTAPISVTPGQSQAYNIDEIKEDSSWLSKQANMSEYEALRLVVQEWQNRPAVQLLSGLTEEEALSVQEAAGFSSLGAAAFVPNSSILANPSTLGVQSDAQFDSSEQRRLRIIDIYHSTCVSILRVSQLIMAWGCARNLRSKTAYGRDYRVCDDWLEQLGQAIAVKQNQSGAPPQNGAALDRCIRAVKTRLEGLDAGYTWNVTESIQEAAYAKWLTGQTAELVHILHIALIHADLVATGFLPAATIEEWFSTVAEPGFFCDFPTKTAGQQPLIPLIQILVSLVSIAVLKVDTIIDDLESGEYAVWDPSVYVLDGGLIERITHCFLAATQMGPSPATPPAFVWAIITWRLATQARFLEEDRDRLLESAPTSGRSLPPPSTLEDAILPLTRLGEGESSPFEDLATACSNFGVLRMTAQLLGIAMAGFGTLVDRISRDRFRQLFLQLVRAGLSGGALEYSPDLIVLAHIIMIGDRTSRSWTAPDAPRHADPIVSFCLEDTNVLRPALIEEAQLRYPYETTPFLKFFSAVTRGEKPSHDGAPTILHSLTNMRSLMQRLPQGFTDYRLEDEEDNSNHVALSVPLPQFVRSVTSGFQSSFPSQRRLLASTARTTHQADMVIEADTKGAIVDDRAQPFVALWRYPHSALEYLVHLLSTYALGSNKVEVATQQPASLENATEIIGLFADLLHSSLHSSAARGDGGICSPELLLALEISFEHSQDTVSLVLAIFEEELLRLCQEPSNEASLELLVNCTQFLQALIVIAPNRVWPWLARSRLLESEGNGGSLASILIATEMVLGRYDFLIGCIRIFRALVDDAVERSVSRKSSNKALTRFNAPSVSESGTSEKIMSATLLTFGRTLASIYEGSLAWKYNRVEDRLEINIGICEAFTTILRLAYSIDDAPKLLQKLTKLIAPTAEYITELYLTKSENDLPTNPILASLLSGADLIKSSLLTSSVALWKHQTHSTLLFSEVLVRVAILLNMPWTHLEQQLFKATPLLARLYATSDVWKSPVVLLLETLVRGAVRVVDDEETEQKPAKKNELKEPPSLLGHLGSRTAKNFLHVLSQLDEPLRIVDVQKNVWSLLTAVVTSKQQWFALYLLTGNTPRETMRSKSKSSEESRNRALLSRALDALSHLNLNAPNRPWPLFTAMLEFVTSAQNNWSWAMGDLRLRKDFIQQLLSFLLWMAKEPQDPKTDLAIYTRSYQNKFAALAAEILAMYIHSSRQLGDVTPLKDLVPSLIYLENNALELPSYNESLHSNLKKHIVDKFPGVTLPNLKRTTLYPASFGKSFFYDLNLADKLLGFDSKWAGPRAGQGFQGDIIRANMNLSLVESQVQLLQSWRLLALELGQSVSQDERLVKILIRVVKKCMEANARSSLPEALFGQLMMARSDLAFALLKKLVEAKTKAPEARQLLGVVWEAIRASTADFDTVFSTDSVPYYRSLLRILYLSLQFHLVEDPASTDSEEVSFRSSFRGTVPKSTKDYKEPISNQLMEILSETVAKGFRSLATQLHAEPDTITPSDFALLTALLQRITAVPEMKTWQTQAALLFANSNTLRYATSLFSWSDRLTIQNNGVADPVYGELSLLFILSLSHLPSLAESMAAEGVLSRLNTANLMNYYRRPGGMGPFDAPSRIHSIWTKGILPLCLQLIYSVGPPIAAEISSFLNQFPEQLQRSTNALNSRHATKITLSTALETHALAALSTILDNTRAGGPMLGIQGGDVLPLEWDRENVKEDIDGWMARKGALRERVVMGSEGDDEKVVQQLEAAGVFLGLGSGSAA</sequence>
<evidence type="ECO:0000256" key="4">
    <source>
        <dbReference type="ARBA" id="ARBA00022927"/>
    </source>
</evidence>
<keyword evidence="5" id="KW-0811">Translocation</keyword>
<dbReference type="PANTHER" id="PTHR31431:SF1">
    <property type="entry name" value="NUCLEOPORIN NUP188"/>
    <property type="match status" value="1"/>
</dbReference>
<dbReference type="GO" id="GO:0017056">
    <property type="term" value="F:structural constituent of nuclear pore"/>
    <property type="evidence" value="ECO:0007669"/>
    <property type="project" value="InterPro"/>
</dbReference>
<proteinExistence type="predicted"/>
<evidence type="ECO:0000256" key="3">
    <source>
        <dbReference type="ARBA" id="ARBA00022816"/>
    </source>
</evidence>
<dbReference type="InterPro" id="IPR041634">
    <property type="entry name" value="Nup188_C"/>
</dbReference>
<name>A0A6G1IKR6_9PLEO</name>
<gene>
    <name evidence="10" type="ORF">K458DRAFT_348101</name>
</gene>
<keyword evidence="2" id="KW-0813">Transport</keyword>
<feature type="domain" description="Nucleoporin Nup188 N-terminal subdomain III" evidence="9">
    <location>
        <begin position="789"/>
        <end position="1175"/>
    </location>
</feature>
<keyword evidence="4" id="KW-0653">Protein transport</keyword>
<keyword evidence="6" id="KW-0906">Nuclear pore complex</keyword>
<feature type="domain" description="Nuclear pore protein Nup188 C-terminal" evidence="8">
    <location>
        <begin position="1484"/>
        <end position="1829"/>
    </location>
</feature>
<dbReference type="GO" id="GO:0051028">
    <property type="term" value="P:mRNA transport"/>
    <property type="evidence" value="ECO:0007669"/>
    <property type="project" value="UniProtKB-KW"/>
</dbReference>
<keyword evidence="11" id="KW-1185">Reference proteome</keyword>
<dbReference type="Proteomes" id="UP000799291">
    <property type="component" value="Unassembled WGS sequence"/>
</dbReference>
<evidence type="ECO:0000259" key="8">
    <source>
        <dbReference type="Pfam" id="PF18378"/>
    </source>
</evidence>